<comment type="caution">
    <text evidence="8">The sequence shown here is derived from an EMBL/GenBank/DDBJ whole genome shotgun (WGS) entry which is preliminary data.</text>
</comment>
<keyword evidence="3 6" id="KW-0489">Methyltransferase</keyword>
<comment type="subcellular location">
    <subcellularLocation>
        <location evidence="6">Cytoplasm</location>
    </subcellularLocation>
</comment>
<evidence type="ECO:0000313" key="9">
    <source>
        <dbReference type="Proteomes" id="UP000321548"/>
    </source>
</evidence>
<evidence type="ECO:0000256" key="4">
    <source>
        <dbReference type="ARBA" id="ARBA00022679"/>
    </source>
</evidence>
<dbReference type="InterPro" id="IPR029064">
    <property type="entry name" value="Ribosomal_eL30-like_sf"/>
</dbReference>
<feature type="binding site" evidence="6">
    <location>
        <position position="193"/>
    </location>
    <ligand>
        <name>S-adenosyl-L-methionine</name>
        <dbReference type="ChEBI" id="CHEBI:59789"/>
    </ligand>
</feature>
<dbReference type="InterPro" id="IPR004441">
    <property type="entry name" value="rRNA_MeTrfase_TrmH"/>
</dbReference>
<dbReference type="EMBL" id="VDUY01000011">
    <property type="protein sequence ID" value="TXL61787.1"/>
    <property type="molecule type" value="Genomic_DNA"/>
</dbReference>
<dbReference type="SUPFAM" id="SSF55315">
    <property type="entry name" value="L30e-like"/>
    <property type="match status" value="1"/>
</dbReference>
<keyword evidence="2 6" id="KW-0698">rRNA processing</keyword>
<evidence type="ECO:0000256" key="2">
    <source>
        <dbReference type="ARBA" id="ARBA00022552"/>
    </source>
</evidence>
<accession>A0A5C8NL59</accession>
<comment type="function">
    <text evidence="6">Specifically methylates the ribose of guanosine 2251 in 23S rRNA.</text>
</comment>
<dbReference type="RefSeq" id="WP_147705921.1">
    <property type="nucleotide sequence ID" value="NZ_VDUY01000011.1"/>
</dbReference>
<dbReference type="Gene3D" id="3.30.1330.30">
    <property type="match status" value="1"/>
</dbReference>
<evidence type="ECO:0000259" key="7">
    <source>
        <dbReference type="SMART" id="SM00967"/>
    </source>
</evidence>
<reference evidence="8 9" key="1">
    <citation type="submission" date="2019-06" db="EMBL/GenBank/DDBJ databases">
        <title>Quisquiliibacterium sp. nov., isolated from a maize field.</title>
        <authorList>
            <person name="Lin S.-Y."/>
            <person name="Tsai C.-F."/>
            <person name="Young C.-C."/>
        </authorList>
    </citation>
    <scope>NUCLEOTIDE SEQUENCE [LARGE SCALE GENOMIC DNA]</scope>
    <source>
        <strain evidence="8 9">CC-CFT501</strain>
    </source>
</reference>
<keyword evidence="9" id="KW-1185">Reference proteome</keyword>
<protein>
    <recommendedName>
        <fullName evidence="6">23S rRNA (guanosine-2'-O-)-methyltransferase RlmB</fullName>
        <ecNumber evidence="6">2.1.1.185</ecNumber>
    </recommendedName>
    <alternativeName>
        <fullName evidence="6">23S rRNA (guanosine2251 2'-O)-methyltransferase</fullName>
    </alternativeName>
    <alternativeName>
        <fullName evidence="6">23S rRNA Gm2251 2'-O-methyltransferase</fullName>
    </alternativeName>
</protein>
<dbReference type="Pfam" id="PF08032">
    <property type="entry name" value="SpoU_sub_bind"/>
    <property type="match status" value="1"/>
</dbReference>
<comment type="catalytic activity">
    <reaction evidence="6">
        <text>guanosine(2251) in 23S rRNA + S-adenosyl-L-methionine = 2'-O-methylguanosine(2251) in 23S rRNA + S-adenosyl-L-homocysteine + H(+)</text>
        <dbReference type="Rhea" id="RHEA:24140"/>
        <dbReference type="Rhea" id="RHEA-COMP:10239"/>
        <dbReference type="Rhea" id="RHEA-COMP:10241"/>
        <dbReference type="ChEBI" id="CHEBI:15378"/>
        <dbReference type="ChEBI" id="CHEBI:57856"/>
        <dbReference type="ChEBI" id="CHEBI:59789"/>
        <dbReference type="ChEBI" id="CHEBI:74269"/>
        <dbReference type="ChEBI" id="CHEBI:74445"/>
        <dbReference type="EC" id="2.1.1.185"/>
    </reaction>
</comment>
<dbReference type="GO" id="GO:0003723">
    <property type="term" value="F:RNA binding"/>
    <property type="evidence" value="ECO:0007669"/>
    <property type="project" value="InterPro"/>
</dbReference>
<keyword evidence="5 6" id="KW-0949">S-adenosyl-L-methionine</keyword>
<feature type="domain" description="RNA 2-O ribose methyltransferase substrate binding" evidence="7">
    <location>
        <begin position="2"/>
        <end position="78"/>
    </location>
</feature>
<dbReference type="InterPro" id="IPR024915">
    <property type="entry name" value="23S_rRNA_MeTrfase_RlmB"/>
</dbReference>
<dbReference type="GO" id="GO:0070039">
    <property type="term" value="F:rRNA (guanosine-2'-O-)-methyltransferase activity"/>
    <property type="evidence" value="ECO:0007669"/>
    <property type="project" value="UniProtKB-UniRule"/>
</dbReference>
<keyword evidence="4 6" id="KW-0808">Transferase</keyword>
<dbReference type="CDD" id="cd18103">
    <property type="entry name" value="SpoU-like_RlmB"/>
    <property type="match status" value="1"/>
</dbReference>
<dbReference type="InterPro" id="IPR029026">
    <property type="entry name" value="tRNA_m1G_MTases_N"/>
</dbReference>
<dbReference type="HAMAP" id="MF_01887">
    <property type="entry name" value="23SrRNA_methyltr_B"/>
    <property type="match status" value="1"/>
</dbReference>
<dbReference type="Gene3D" id="3.40.1280.10">
    <property type="match status" value="1"/>
</dbReference>
<gene>
    <name evidence="6 8" type="primary">rlmB</name>
    <name evidence="8" type="ORF">FHP08_18125</name>
</gene>
<dbReference type="Pfam" id="PF00588">
    <property type="entry name" value="SpoU_methylase"/>
    <property type="match status" value="1"/>
</dbReference>
<name>A0A5C8NL59_9BURK</name>
<keyword evidence="1 6" id="KW-0963">Cytoplasm</keyword>
<dbReference type="NCBIfam" id="TIGR00186">
    <property type="entry name" value="rRNA_methyl_3"/>
    <property type="match status" value="1"/>
</dbReference>
<evidence type="ECO:0000256" key="1">
    <source>
        <dbReference type="ARBA" id="ARBA00022490"/>
    </source>
</evidence>
<dbReference type="GO" id="GO:0005829">
    <property type="term" value="C:cytosol"/>
    <property type="evidence" value="ECO:0007669"/>
    <property type="project" value="TreeGrafter"/>
</dbReference>
<dbReference type="AlphaFoldDB" id="A0A5C8NL59"/>
<evidence type="ECO:0000256" key="6">
    <source>
        <dbReference type="HAMAP-Rule" id="MF_01887"/>
    </source>
</evidence>
<dbReference type="SUPFAM" id="SSF75217">
    <property type="entry name" value="alpha/beta knot"/>
    <property type="match status" value="1"/>
</dbReference>
<comment type="similarity">
    <text evidence="6">Belongs to the class IV-like SAM-binding methyltransferase superfamily. RNA methyltransferase TrmH family. RlmB subfamily.</text>
</comment>
<dbReference type="InterPro" id="IPR029028">
    <property type="entry name" value="Alpha/beta_knot_MTases"/>
</dbReference>
<dbReference type="InterPro" id="IPR013123">
    <property type="entry name" value="SpoU_subst-bd"/>
</dbReference>
<proteinExistence type="inferred from homology"/>
<sequence>MLIYGFHAVLARLRRAPDSIRELYVDESRDDVRARDLLKLAADAGLRPHLVDHARLERLCPRKRHQGVVAIGEDALPAMTLDELLDGIEQPATLLLLDGVTDPRNLGACLRVADGAGAAAVIAPKDHACMLSDVAVQTASGAAESVPYIMVTNLARAMDSLGEAGFWIIGTADEADHSLYEEALTGPVAWVLGAEGKGLRRLTRERCDALVGIPMLGQVSSLNVSVAAGVVLYETLRQRTAAVRAPLSAGSAS</sequence>
<dbReference type="EC" id="2.1.1.185" evidence="6"/>
<feature type="binding site" evidence="6">
    <location>
        <position position="213"/>
    </location>
    <ligand>
        <name>S-adenosyl-L-methionine</name>
        <dbReference type="ChEBI" id="CHEBI:59789"/>
    </ligand>
</feature>
<evidence type="ECO:0000256" key="3">
    <source>
        <dbReference type="ARBA" id="ARBA00022603"/>
    </source>
</evidence>
<evidence type="ECO:0000256" key="5">
    <source>
        <dbReference type="ARBA" id="ARBA00022691"/>
    </source>
</evidence>
<feature type="binding site" evidence="6">
    <location>
        <position position="222"/>
    </location>
    <ligand>
        <name>S-adenosyl-L-methionine</name>
        <dbReference type="ChEBI" id="CHEBI:59789"/>
    </ligand>
</feature>
<organism evidence="8 9">
    <name type="scientific">Zeimonas arvi</name>
    <dbReference type="NCBI Taxonomy" id="2498847"/>
    <lineage>
        <taxon>Bacteria</taxon>
        <taxon>Pseudomonadati</taxon>
        <taxon>Pseudomonadota</taxon>
        <taxon>Betaproteobacteria</taxon>
        <taxon>Burkholderiales</taxon>
        <taxon>Burkholderiaceae</taxon>
        <taxon>Zeimonas</taxon>
    </lineage>
</organism>
<dbReference type="PANTHER" id="PTHR46429">
    <property type="entry name" value="23S RRNA (GUANOSINE-2'-O-)-METHYLTRANSFERASE RLMB"/>
    <property type="match status" value="1"/>
</dbReference>
<dbReference type="OrthoDB" id="9785673at2"/>
<dbReference type="Proteomes" id="UP000321548">
    <property type="component" value="Unassembled WGS sequence"/>
</dbReference>
<dbReference type="PANTHER" id="PTHR46429:SF1">
    <property type="entry name" value="23S RRNA (GUANOSINE-2'-O-)-METHYLTRANSFERASE RLMB"/>
    <property type="match status" value="1"/>
</dbReference>
<dbReference type="InterPro" id="IPR001537">
    <property type="entry name" value="SpoU_MeTrfase"/>
</dbReference>
<dbReference type="SMART" id="SM00967">
    <property type="entry name" value="SpoU_sub_bind"/>
    <property type="match status" value="1"/>
</dbReference>
<evidence type="ECO:0000313" key="8">
    <source>
        <dbReference type="EMBL" id="TXL61787.1"/>
    </source>
</evidence>